<feature type="transmembrane region" description="Helical" evidence="1">
    <location>
        <begin position="67"/>
        <end position="88"/>
    </location>
</feature>
<sequence length="181" mass="21119">MTLEISSCIFLVIFTLIASIDGLYFHIFKYRLYERKDSQKEHLLHSFNSLFFPFTTFLLFAENFSGILLWLAVILTLITLFIEFWDVFEERKSRTSLGGLTSLEYAMHFAMAGMRAVFTSLILANKPWFAWSLSGPILLYNYADYTRYIGYSITLVGIPIFILHFFLIFKTKRNILNSIPS</sequence>
<keyword evidence="1" id="KW-0812">Transmembrane</keyword>
<accession>A0A4V0P2I3</accession>
<protein>
    <submittedName>
        <fullName evidence="2">Uncharacterized protein</fullName>
    </submittedName>
</protein>
<proteinExistence type="predicted"/>
<organism evidence="2 3">
    <name type="scientific">Fluviispira sanaruensis</name>
    <dbReference type="NCBI Taxonomy" id="2493639"/>
    <lineage>
        <taxon>Bacteria</taxon>
        <taxon>Pseudomonadati</taxon>
        <taxon>Bdellovibrionota</taxon>
        <taxon>Oligoflexia</taxon>
        <taxon>Silvanigrellales</taxon>
        <taxon>Silvanigrellaceae</taxon>
        <taxon>Fluviispira</taxon>
    </lineage>
</organism>
<keyword evidence="3" id="KW-1185">Reference proteome</keyword>
<evidence type="ECO:0000313" key="3">
    <source>
        <dbReference type="Proteomes" id="UP000291236"/>
    </source>
</evidence>
<dbReference type="AlphaFoldDB" id="A0A4V0P2I3"/>
<gene>
    <name evidence="2" type="ORF">JCM31447_17700</name>
</gene>
<dbReference type="OrthoDB" id="332044at2"/>
<keyword evidence="1" id="KW-0472">Membrane</keyword>
<reference evidence="2 3" key="1">
    <citation type="submission" date="2018-12" db="EMBL/GenBank/DDBJ databases">
        <title>Rubrispira sanarue gen. nov., sp., nov., a member of the order Silvanigrellales, isolated from a brackish lake in Hamamatsu Japan.</title>
        <authorList>
            <person name="Maejima Y."/>
            <person name="Iino T."/>
            <person name="Muraguchi Y."/>
            <person name="Fukuda K."/>
            <person name="Nojiri H."/>
            <person name="Ohkuma M."/>
            <person name="Moriuchi R."/>
            <person name="Dohra H."/>
            <person name="Kimbara K."/>
            <person name="Shintani M."/>
        </authorList>
    </citation>
    <scope>NUCLEOTIDE SEQUENCE [LARGE SCALE GENOMIC DNA]</scope>
    <source>
        <strain evidence="2 3">RF1110005</strain>
    </source>
</reference>
<feature type="transmembrane region" description="Helical" evidence="1">
    <location>
        <begin position="6"/>
        <end position="30"/>
    </location>
</feature>
<dbReference type="EMBL" id="AP019368">
    <property type="protein sequence ID" value="BBH53327.1"/>
    <property type="molecule type" value="Genomic_DNA"/>
</dbReference>
<keyword evidence="1" id="KW-1133">Transmembrane helix</keyword>
<feature type="transmembrane region" description="Helical" evidence="1">
    <location>
        <begin position="148"/>
        <end position="169"/>
    </location>
</feature>
<feature type="transmembrane region" description="Helical" evidence="1">
    <location>
        <begin position="42"/>
        <end position="61"/>
    </location>
</feature>
<dbReference type="Proteomes" id="UP000291236">
    <property type="component" value="Chromosome"/>
</dbReference>
<dbReference type="KEGG" id="sbf:JCM31447_17700"/>
<evidence type="ECO:0000256" key="1">
    <source>
        <dbReference type="SAM" id="Phobius"/>
    </source>
</evidence>
<dbReference type="RefSeq" id="WP_130608946.1">
    <property type="nucleotide sequence ID" value="NZ_AP019368.1"/>
</dbReference>
<evidence type="ECO:0000313" key="2">
    <source>
        <dbReference type="EMBL" id="BBH53327.1"/>
    </source>
</evidence>
<name>A0A4V0P2I3_FLUSA</name>
<feature type="transmembrane region" description="Helical" evidence="1">
    <location>
        <begin position="109"/>
        <end position="128"/>
    </location>
</feature>